<sequence>MQKYLYFFLLTASFAQVSDYTYTGSQASAMAGAIVSEKGGNWSIFH</sequence>
<accession>A0A382UPN6</accession>
<evidence type="ECO:0000313" key="1">
    <source>
        <dbReference type="EMBL" id="SVD36152.1"/>
    </source>
</evidence>
<protein>
    <submittedName>
        <fullName evidence="1">Uncharacterized protein</fullName>
    </submittedName>
</protein>
<gene>
    <name evidence="1" type="ORF">METZ01_LOCUS389006</name>
</gene>
<proteinExistence type="predicted"/>
<dbReference type="EMBL" id="UINC01145803">
    <property type="protein sequence ID" value="SVD36152.1"/>
    <property type="molecule type" value="Genomic_DNA"/>
</dbReference>
<reference evidence="1" key="1">
    <citation type="submission" date="2018-05" db="EMBL/GenBank/DDBJ databases">
        <authorList>
            <person name="Lanie J.A."/>
            <person name="Ng W.-L."/>
            <person name="Kazmierczak K.M."/>
            <person name="Andrzejewski T.M."/>
            <person name="Davidsen T.M."/>
            <person name="Wayne K.J."/>
            <person name="Tettelin H."/>
            <person name="Glass J.I."/>
            <person name="Rusch D."/>
            <person name="Podicherti R."/>
            <person name="Tsui H.-C.T."/>
            <person name="Winkler M.E."/>
        </authorList>
    </citation>
    <scope>NUCLEOTIDE SEQUENCE</scope>
</reference>
<dbReference type="AlphaFoldDB" id="A0A382UPN6"/>
<name>A0A382UPN6_9ZZZZ</name>
<feature type="non-terminal residue" evidence="1">
    <location>
        <position position="46"/>
    </location>
</feature>
<organism evidence="1">
    <name type="scientific">marine metagenome</name>
    <dbReference type="NCBI Taxonomy" id="408172"/>
    <lineage>
        <taxon>unclassified sequences</taxon>
        <taxon>metagenomes</taxon>
        <taxon>ecological metagenomes</taxon>
    </lineage>
</organism>